<keyword evidence="1" id="KW-1133">Transmembrane helix</keyword>
<keyword evidence="3" id="KW-1185">Reference proteome</keyword>
<dbReference type="Proteomes" id="UP000030671">
    <property type="component" value="Unassembled WGS sequence"/>
</dbReference>
<dbReference type="GeneID" id="20677467"/>
<proteinExistence type="predicted"/>
<keyword evidence="1" id="KW-0812">Transmembrane</keyword>
<gene>
    <name evidence="2" type="ORF">HETIRDRAFT_472615</name>
</gene>
<name>W4KEB1_HETIT</name>
<evidence type="ECO:0000256" key="1">
    <source>
        <dbReference type="SAM" id="Phobius"/>
    </source>
</evidence>
<dbReference type="HOGENOM" id="CLU_959954_0_0_1"/>
<feature type="transmembrane region" description="Helical" evidence="1">
    <location>
        <begin position="169"/>
        <end position="194"/>
    </location>
</feature>
<feature type="transmembrane region" description="Helical" evidence="1">
    <location>
        <begin position="118"/>
        <end position="142"/>
    </location>
</feature>
<dbReference type="RefSeq" id="XP_009543857.1">
    <property type="nucleotide sequence ID" value="XM_009545562.1"/>
</dbReference>
<dbReference type="InParanoid" id="W4KEB1"/>
<reference evidence="2 3" key="1">
    <citation type="journal article" date="2012" name="New Phytol.">
        <title>Insight into trade-off between wood decay and parasitism from the genome of a fungal forest pathogen.</title>
        <authorList>
            <person name="Olson A."/>
            <person name="Aerts A."/>
            <person name="Asiegbu F."/>
            <person name="Belbahri L."/>
            <person name="Bouzid O."/>
            <person name="Broberg A."/>
            <person name="Canback B."/>
            <person name="Coutinho P.M."/>
            <person name="Cullen D."/>
            <person name="Dalman K."/>
            <person name="Deflorio G."/>
            <person name="van Diepen L.T."/>
            <person name="Dunand C."/>
            <person name="Duplessis S."/>
            <person name="Durling M."/>
            <person name="Gonthier P."/>
            <person name="Grimwood J."/>
            <person name="Fossdal C.G."/>
            <person name="Hansson D."/>
            <person name="Henrissat B."/>
            <person name="Hietala A."/>
            <person name="Himmelstrand K."/>
            <person name="Hoffmeister D."/>
            <person name="Hogberg N."/>
            <person name="James T.Y."/>
            <person name="Karlsson M."/>
            <person name="Kohler A."/>
            <person name="Kues U."/>
            <person name="Lee Y.H."/>
            <person name="Lin Y.C."/>
            <person name="Lind M."/>
            <person name="Lindquist E."/>
            <person name="Lombard V."/>
            <person name="Lucas S."/>
            <person name="Lunden K."/>
            <person name="Morin E."/>
            <person name="Murat C."/>
            <person name="Park J."/>
            <person name="Raffaello T."/>
            <person name="Rouze P."/>
            <person name="Salamov A."/>
            <person name="Schmutz J."/>
            <person name="Solheim H."/>
            <person name="Stahlberg J."/>
            <person name="Velez H."/>
            <person name="de Vries R.P."/>
            <person name="Wiebenga A."/>
            <person name="Woodward S."/>
            <person name="Yakovlev I."/>
            <person name="Garbelotto M."/>
            <person name="Martin F."/>
            <person name="Grigoriev I.V."/>
            <person name="Stenlid J."/>
        </authorList>
    </citation>
    <scope>NUCLEOTIDE SEQUENCE [LARGE SCALE GENOMIC DNA]</scope>
    <source>
        <strain evidence="2 3">TC 32-1</strain>
    </source>
</reference>
<feature type="transmembrane region" description="Helical" evidence="1">
    <location>
        <begin position="206"/>
        <end position="232"/>
    </location>
</feature>
<dbReference type="eggNOG" id="ENOG502SS2X">
    <property type="taxonomic scope" value="Eukaryota"/>
</dbReference>
<dbReference type="AlphaFoldDB" id="W4KEB1"/>
<dbReference type="EMBL" id="KI925456">
    <property type="protein sequence ID" value="ETW84153.1"/>
    <property type="molecule type" value="Genomic_DNA"/>
</dbReference>
<evidence type="ECO:0000313" key="3">
    <source>
        <dbReference type="Proteomes" id="UP000030671"/>
    </source>
</evidence>
<feature type="transmembrane region" description="Helical" evidence="1">
    <location>
        <begin position="84"/>
        <end position="106"/>
    </location>
</feature>
<sequence length="290" mass="32205">MEKIEAVDIETVSLGAILFEGIMQCTCQGVIFAQVCRYWEIPLDDTGRMKAFVAVLLILASLQTGLTIYKLWHALVEHLHWSKSPLYFCDILLNGLICTISETFLVRRCWKATSKNRWVLVGLASIAATAFVAILYLSIAIARGTRSTFPKSNNARIPLMSDLFFDTVLAFNVWIFASLVLDLSVTSILMVYLWKSKTGLGYLDKALKHIIGITWESAAIPSILMIISVILYHCKAVSALVTFDTCLRPLTWSRPLEAGGATPFLAIHSPDREILHPGYAPNTQLSPEAP</sequence>
<keyword evidence="1" id="KW-0472">Membrane</keyword>
<accession>W4KEB1</accession>
<feature type="transmembrane region" description="Helical" evidence="1">
    <location>
        <begin position="51"/>
        <end position="72"/>
    </location>
</feature>
<dbReference type="PANTHER" id="PTHR40465:SF1">
    <property type="entry name" value="DUF6534 DOMAIN-CONTAINING PROTEIN"/>
    <property type="match status" value="1"/>
</dbReference>
<dbReference type="PANTHER" id="PTHR40465">
    <property type="entry name" value="CHROMOSOME 1, WHOLE GENOME SHOTGUN SEQUENCE"/>
    <property type="match status" value="1"/>
</dbReference>
<dbReference type="KEGG" id="hir:HETIRDRAFT_472615"/>
<protein>
    <submittedName>
        <fullName evidence="2">Uncharacterized protein</fullName>
    </submittedName>
</protein>
<evidence type="ECO:0000313" key="2">
    <source>
        <dbReference type="EMBL" id="ETW84153.1"/>
    </source>
</evidence>
<dbReference type="OrthoDB" id="3251949at2759"/>
<organism evidence="2 3">
    <name type="scientific">Heterobasidion irregulare (strain TC 32-1)</name>
    <dbReference type="NCBI Taxonomy" id="747525"/>
    <lineage>
        <taxon>Eukaryota</taxon>
        <taxon>Fungi</taxon>
        <taxon>Dikarya</taxon>
        <taxon>Basidiomycota</taxon>
        <taxon>Agaricomycotina</taxon>
        <taxon>Agaricomycetes</taxon>
        <taxon>Russulales</taxon>
        <taxon>Bondarzewiaceae</taxon>
        <taxon>Heterobasidion</taxon>
        <taxon>Heterobasidion annosum species complex</taxon>
    </lineage>
</organism>